<feature type="domain" description="Methylated-DNA-[protein]-cysteine S-methyltransferase DNA binding" evidence="2">
    <location>
        <begin position="4"/>
        <end position="83"/>
    </location>
</feature>
<evidence type="ECO:0000256" key="1">
    <source>
        <dbReference type="ARBA" id="ARBA00022763"/>
    </source>
</evidence>
<protein>
    <submittedName>
        <fullName evidence="3">MGMT family protein</fullName>
    </submittedName>
</protein>
<name>A0ABT3PWA6_9BACT</name>
<sequence>MDDYYERVYSVVAQIPRGRVSTYGIIARYLGIASGARMVGYALNNVSETNIPAHRVVNRYGELTGRAHFPDDTMRERLKQEGVTFVDDYQIDIEKHLWDPNEQNI</sequence>
<accession>A0ABT3PWA6</accession>
<organism evidence="3 4">
    <name type="scientific">Fodinibius salicampi</name>
    <dbReference type="NCBI Taxonomy" id="1920655"/>
    <lineage>
        <taxon>Bacteria</taxon>
        <taxon>Pseudomonadati</taxon>
        <taxon>Balneolota</taxon>
        <taxon>Balneolia</taxon>
        <taxon>Balneolales</taxon>
        <taxon>Balneolaceae</taxon>
        <taxon>Fodinibius</taxon>
    </lineage>
</organism>
<dbReference type="Proteomes" id="UP001207337">
    <property type="component" value="Unassembled WGS sequence"/>
</dbReference>
<dbReference type="SUPFAM" id="SSF46767">
    <property type="entry name" value="Methylated DNA-protein cysteine methyltransferase, C-terminal domain"/>
    <property type="match status" value="1"/>
</dbReference>
<dbReference type="InterPro" id="IPR036388">
    <property type="entry name" value="WH-like_DNA-bd_sf"/>
</dbReference>
<reference evidence="3 4" key="1">
    <citation type="submission" date="2021-11" db="EMBL/GenBank/DDBJ databases">
        <title>Aliifidinibius sp. nov., a new bacterium isolated from saline soil.</title>
        <authorList>
            <person name="Galisteo C."/>
            <person name="De La Haba R."/>
            <person name="Sanchez-Porro C."/>
            <person name="Ventosa A."/>
        </authorList>
    </citation>
    <scope>NUCLEOTIDE SEQUENCE [LARGE SCALE GENOMIC DNA]</scope>
    <source>
        <strain evidence="3 4">KACC 190600</strain>
    </source>
</reference>
<dbReference type="InterPro" id="IPR036217">
    <property type="entry name" value="MethylDNA_cys_MeTrfase_DNAb"/>
</dbReference>
<evidence type="ECO:0000259" key="2">
    <source>
        <dbReference type="Pfam" id="PF01035"/>
    </source>
</evidence>
<keyword evidence="4" id="KW-1185">Reference proteome</keyword>
<dbReference type="RefSeq" id="WP_265787851.1">
    <property type="nucleotide sequence ID" value="NZ_BAABRS010000001.1"/>
</dbReference>
<dbReference type="InterPro" id="IPR052520">
    <property type="entry name" value="ATL_DNA_repair"/>
</dbReference>
<dbReference type="Pfam" id="PF01035">
    <property type="entry name" value="DNA_binding_1"/>
    <property type="match status" value="1"/>
</dbReference>
<dbReference type="Gene3D" id="1.10.10.10">
    <property type="entry name" value="Winged helix-like DNA-binding domain superfamily/Winged helix DNA-binding domain"/>
    <property type="match status" value="1"/>
</dbReference>
<dbReference type="CDD" id="cd06445">
    <property type="entry name" value="ATase"/>
    <property type="match status" value="1"/>
</dbReference>
<dbReference type="PANTHER" id="PTHR42942:SF1">
    <property type="entry name" value="ALKYLTRANSFERASE-LIKE PROTEIN 1"/>
    <property type="match status" value="1"/>
</dbReference>
<gene>
    <name evidence="3" type="ORF">LQ318_04360</name>
</gene>
<comment type="caution">
    <text evidence="3">The sequence shown here is derived from an EMBL/GenBank/DDBJ whole genome shotgun (WGS) entry which is preliminary data.</text>
</comment>
<dbReference type="EMBL" id="JAJNDC010000001">
    <property type="protein sequence ID" value="MCW9712132.1"/>
    <property type="molecule type" value="Genomic_DNA"/>
</dbReference>
<dbReference type="InterPro" id="IPR014048">
    <property type="entry name" value="MethylDNA_cys_MeTrfase_DNA-bd"/>
</dbReference>
<evidence type="ECO:0000313" key="3">
    <source>
        <dbReference type="EMBL" id="MCW9712132.1"/>
    </source>
</evidence>
<keyword evidence="1" id="KW-0227">DNA damage</keyword>
<dbReference type="PANTHER" id="PTHR42942">
    <property type="entry name" value="6-O-METHYLGUANINE DNA METHYLTRANSFERASE"/>
    <property type="match status" value="1"/>
</dbReference>
<proteinExistence type="predicted"/>
<evidence type="ECO:0000313" key="4">
    <source>
        <dbReference type="Proteomes" id="UP001207337"/>
    </source>
</evidence>